<gene>
    <name evidence="1" type="ORF">HHI36_017358</name>
</gene>
<protein>
    <submittedName>
        <fullName evidence="1">Uncharacterized protein</fullName>
    </submittedName>
</protein>
<evidence type="ECO:0000313" key="1">
    <source>
        <dbReference type="EMBL" id="KAL3279852.1"/>
    </source>
</evidence>
<comment type="caution">
    <text evidence="1">The sequence shown here is derived from an EMBL/GenBank/DDBJ whole genome shotgun (WGS) entry which is preliminary data.</text>
</comment>
<proteinExistence type="predicted"/>
<keyword evidence="2" id="KW-1185">Reference proteome</keyword>
<evidence type="ECO:0000313" key="2">
    <source>
        <dbReference type="Proteomes" id="UP001516400"/>
    </source>
</evidence>
<dbReference type="AlphaFoldDB" id="A0ABD2NN12"/>
<organism evidence="1 2">
    <name type="scientific">Cryptolaemus montrouzieri</name>
    <dbReference type="NCBI Taxonomy" id="559131"/>
    <lineage>
        <taxon>Eukaryota</taxon>
        <taxon>Metazoa</taxon>
        <taxon>Ecdysozoa</taxon>
        <taxon>Arthropoda</taxon>
        <taxon>Hexapoda</taxon>
        <taxon>Insecta</taxon>
        <taxon>Pterygota</taxon>
        <taxon>Neoptera</taxon>
        <taxon>Endopterygota</taxon>
        <taxon>Coleoptera</taxon>
        <taxon>Polyphaga</taxon>
        <taxon>Cucujiformia</taxon>
        <taxon>Coccinelloidea</taxon>
        <taxon>Coccinellidae</taxon>
        <taxon>Scymninae</taxon>
        <taxon>Scymnini</taxon>
        <taxon>Cryptolaemus</taxon>
    </lineage>
</organism>
<reference evidence="1 2" key="1">
    <citation type="journal article" date="2021" name="BMC Biol.">
        <title>Horizontally acquired antibacterial genes associated with adaptive radiation of ladybird beetles.</title>
        <authorList>
            <person name="Li H.S."/>
            <person name="Tang X.F."/>
            <person name="Huang Y.H."/>
            <person name="Xu Z.Y."/>
            <person name="Chen M.L."/>
            <person name="Du X.Y."/>
            <person name="Qiu B.Y."/>
            <person name="Chen P.T."/>
            <person name="Zhang W."/>
            <person name="Slipinski A."/>
            <person name="Escalona H.E."/>
            <person name="Waterhouse R.M."/>
            <person name="Zwick A."/>
            <person name="Pang H."/>
        </authorList>
    </citation>
    <scope>NUCLEOTIDE SEQUENCE [LARGE SCALE GENOMIC DNA]</scope>
    <source>
        <strain evidence="1">SYSU2018</strain>
    </source>
</reference>
<name>A0ABD2NN12_9CUCU</name>
<accession>A0ABD2NN12</accession>
<dbReference type="Proteomes" id="UP001516400">
    <property type="component" value="Unassembled WGS sequence"/>
</dbReference>
<dbReference type="EMBL" id="JABFTP020000124">
    <property type="protein sequence ID" value="KAL3279852.1"/>
    <property type="molecule type" value="Genomic_DNA"/>
</dbReference>
<sequence>MSIRNKRSAGPDEIPCFVQRFVAGYTHTNKRSVTSSTLIDYLVTNLDAIFWKRELLKINISDHYAQHLSFSIVGGVAEKTGIHITRQLSDNNLNCFKSKKNSKSNGSTSGWISPDIVELRKWLDEYGWLLRYSGDQQVRDDYVRLKSEYKRRTELAKFTYYESKINSSSNKSKGVWNLVNLSLTLMVKLSLMQLLLSTNLAGISILLQWKSWQQLGVELAMVGTLARRLDQPIPCSLVKSLTRKCRKCLVE</sequence>